<keyword evidence="2" id="KW-1185">Reference proteome</keyword>
<sequence>MSKSQCKIHPDRFCYVCGTLTFKGEIRAFTPSFISLYHSYFNRDVSDQDKSYVPHGVCATCNGSLRRWSIGERRGMPFGTPMIWAEPSNHPDDCYFCSCPFEGYNRGNRKNIQYPDFTSSRRPLAHGPRLPLPPAPWTKKECTDEDCDSGTETIDFVDPIESPAEVSRDPLLIDQGSLDDFVRDLGLTKEEAQLLGSRLQERNFLASDSSRRQTLEEDDHNEENYGDDWDEDEAEAQ</sequence>
<evidence type="ECO:0000313" key="2">
    <source>
        <dbReference type="Proteomes" id="UP001239111"/>
    </source>
</evidence>
<protein>
    <submittedName>
        <fullName evidence="1">Uncharacterized protein</fullName>
    </submittedName>
</protein>
<dbReference type="Proteomes" id="UP001239111">
    <property type="component" value="Chromosome 3"/>
</dbReference>
<evidence type="ECO:0000313" key="1">
    <source>
        <dbReference type="EMBL" id="KAJ8671565.1"/>
    </source>
</evidence>
<name>A0ACC2NPW2_9HYME</name>
<accession>A0ACC2NPW2</accession>
<comment type="caution">
    <text evidence="1">The sequence shown here is derived from an EMBL/GenBank/DDBJ whole genome shotgun (WGS) entry which is preliminary data.</text>
</comment>
<dbReference type="EMBL" id="CM056743">
    <property type="protein sequence ID" value="KAJ8671565.1"/>
    <property type="molecule type" value="Genomic_DNA"/>
</dbReference>
<organism evidence="1 2">
    <name type="scientific">Eretmocerus hayati</name>
    <dbReference type="NCBI Taxonomy" id="131215"/>
    <lineage>
        <taxon>Eukaryota</taxon>
        <taxon>Metazoa</taxon>
        <taxon>Ecdysozoa</taxon>
        <taxon>Arthropoda</taxon>
        <taxon>Hexapoda</taxon>
        <taxon>Insecta</taxon>
        <taxon>Pterygota</taxon>
        <taxon>Neoptera</taxon>
        <taxon>Endopterygota</taxon>
        <taxon>Hymenoptera</taxon>
        <taxon>Apocrita</taxon>
        <taxon>Proctotrupomorpha</taxon>
        <taxon>Chalcidoidea</taxon>
        <taxon>Aphelinidae</taxon>
        <taxon>Aphelininae</taxon>
        <taxon>Eretmocerus</taxon>
    </lineage>
</organism>
<proteinExistence type="predicted"/>
<gene>
    <name evidence="1" type="ORF">QAD02_002824</name>
</gene>
<reference evidence="1" key="1">
    <citation type="submission" date="2023-04" db="EMBL/GenBank/DDBJ databases">
        <title>A chromosome-level genome assembly of the parasitoid wasp Eretmocerus hayati.</title>
        <authorList>
            <person name="Zhong Y."/>
            <person name="Liu S."/>
            <person name="Liu Y."/>
        </authorList>
    </citation>
    <scope>NUCLEOTIDE SEQUENCE</scope>
    <source>
        <strain evidence="1">ZJU_SS_LIU_2023</strain>
    </source>
</reference>